<comment type="similarity">
    <text evidence="3">Belongs to the N(4)/N(6)-methyltransferase family.</text>
</comment>
<evidence type="ECO:0000313" key="5">
    <source>
        <dbReference type="EMBL" id="AEU34388.1"/>
    </source>
</evidence>
<sequence length="305" mass="34082">MSVTYNTILEGDSVSLLKGVHDSSIDLILSDIPYGIGADDWDVLHDNTNSAYLGSSPAQDKAGAIFKKRGKPLNGWSEADRAIPKQYYDWCLTWAPDWLRVLKPGGSAIVFAGRRLSHRCVAAMEDSGFTYKDMLGWLRDRAAHRAQRLSVVFERRGDFDNRDKWEGWKVGNLRPTFEPILWFVKPYPIGKTIADNVLNHGLGAFNERALLRYQSQPNNVIVCGMESGEGGLHPTQKPVRLMRALIELTTIEGQLVLDPFCGSGSTLVAAQASNRQFLGFEQDAHFCEIARERLDDVPLFRDAIA</sequence>
<keyword evidence="6" id="KW-1185">Reference proteome</keyword>
<protein>
    <recommendedName>
        <fullName evidence="3">Methyltransferase</fullName>
        <ecNumber evidence="3">2.1.1.-</ecNumber>
    </recommendedName>
</protein>
<dbReference type="STRING" id="682795.AciX8_0028"/>
<dbReference type="EMBL" id="CP003130">
    <property type="protein sequence ID" value="AEU34388.1"/>
    <property type="molecule type" value="Genomic_DNA"/>
</dbReference>
<dbReference type="EC" id="2.1.1.-" evidence="3"/>
<dbReference type="SUPFAM" id="SSF53335">
    <property type="entry name" value="S-adenosyl-L-methionine-dependent methyltransferases"/>
    <property type="match status" value="1"/>
</dbReference>
<dbReference type="InterPro" id="IPR002941">
    <property type="entry name" value="DNA_methylase_N4/N6"/>
</dbReference>
<dbReference type="Gene3D" id="3.40.50.150">
    <property type="entry name" value="Vaccinia Virus protein VP39"/>
    <property type="match status" value="1"/>
</dbReference>
<evidence type="ECO:0000256" key="1">
    <source>
        <dbReference type="ARBA" id="ARBA00022603"/>
    </source>
</evidence>
<dbReference type="REBASE" id="45220">
    <property type="entry name" value="M.Gma5ORF28P"/>
</dbReference>
<dbReference type="InterPro" id="IPR029063">
    <property type="entry name" value="SAM-dependent_MTases_sf"/>
</dbReference>
<dbReference type="GO" id="GO:0008170">
    <property type="term" value="F:N-methyltransferase activity"/>
    <property type="evidence" value="ECO:0007669"/>
    <property type="project" value="InterPro"/>
</dbReference>
<dbReference type="PRINTS" id="PR00508">
    <property type="entry name" value="S21N4MTFRASE"/>
</dbReference>
<dbReference type="RefSeq" id="WP_014263272.1">
    <property type="nucleotide sequence ID" value="NC_016631.1"/>
</dbReference>
<dbReference type="Pfam" id="PF01555">
    <property type="entry name" value="N6_N4_Mtase"/>
    <property type="match status" value="1"/>
</dbReference>
<evidence type="ECO:0000259" key="4">
    <source>
        <dbReference type="Pfam" id="PF01555"/>
    </source>
</evidence>
<proteinExistence type="inferred from homology"/>
<dbReference type="OrthoDB" id="9800801at2"/>
<organism evidence="5 6">
    <name type="scientific">Granulicella mallensis (strain ATCC BAA-1857 / DSM 23137 / MP5ACTX8)</name>
    <dbReference type="NCBI Taxonomy" id="682795"/>
    <lineage>
        <taxon>Bacteria</taxon>
        <taxon>Pseudomonadati</taxon>
        <taxon>Acidobacteriota</taxon>
        <taxon>Terriglobia</taxon>
        <taxon>Terriglobales</taxon>
        <taxon>Acidobacteriaceae</taxon>
        <taxon>Granulicella</taxon>
    </lineage>
</organism>
<feature type="domain" description="DNA methylase N-4/N-6" evidence="4">
    <location>
        <begin position="25"/>
        <end position="291"/>
    </location>
</feature>
<evidence type="ECO:0000256" key="2">
    <source>
        <dbReference type="ARBA" id="ARBA00022679"/>
    </source>
</evidence>
<reference evidence="5 6" key="1">
    <citation type="submission" date="2011-11" db="EMBL/GenBank/DDBJ databases">
        <title>Complete sequence of Granulicella mallensis MP5ACTX8.</title>
        <authorList>
            <consortium name="US DOE Joint Genome Institute"/>
            <person name="Lucas S."/>
            <person name="Copeland A."/>
            <person name="Lapidus A."/>
            <person name="Cheng J.-F."/>
            <person name="Goodwin L."/>
            <person name="Pitluck S."/>
            <person name="Peters L."/>
            <person name="Lu M."/>
            <person name="Detter J.C."/>
            <person name="Han C."/>
            <person name="Tapia R."/>
            <person name="Land M."/>
            <person name="Hauser L."/>
            <person name="Kyrpides N."/>
            <person name="Ivanova N."/>
            <person name="Mikhailova N."/>
            <person name="Pagani I."/>
            <person name="Rawat S."/>
            <person name="Mannisto M."/>
            <person name="Haggblom M."/>
            <person name="Woyke T."/>
        </authorList>
    </citation>
    <scope>NUCLEOTIDE SEQUENCE [LARGE SCALE GENOMIC DNA]</scope>
    <source>
        <strain evidence="6">ATCC BAA-1857 / DSM 23137 / MP5ACTX8</strain>
    </source>
</reference>
<dbReference type="HOGENOM" id="CLU_024927_2_1_0"/>
<dbReference type="GO" id="GO:0003677">
    <property type="term" value="F:DNA binding"/>
    <property type="evidence" value="ECO:0007669"/>
    <property type="project" value="InterPro"/>
</dbReference>
<dbReference type="KEGG" id="gma:AciX8_0028"/>
<evidence type="ECO:0000256" key="3">
    <source>
        <dbReference type="RuleBase" id="RU362026"/>
    </source>
</evidence>
<dbReference type="AlphaFoldDB" id="G8NXP3"/>
<dbReference type="InterPro" id="IPR001091">
    <property type="entry name" value="RM_Methyltransferase"/>
</dbReference>
<accession>G8NXP3</accession>
<name>G8NXP3_GRAMM</name>
<dbReference type="GO" id="GO:0032259">
    <property type="term" value="P:methylation"/>
    <property type="evidence" value="ECO:0007669"/>
    <property type="project" value="UniProtKB-KW"/>
</dbReference>
<evidence type="ECO:0000313" key="6">
    <source>
        <dbReference type="Proteomes" id="UP000007113"/>
    </source>
</evidence>
<keyword evidence="1 5" id="KW-0489">Methyltransferase</keyword>
<keyword evidence="2" id="KW-0808">Transferase</keyword>
<dbReference type="Proteomes" id="UP000007113">
    <property type="component" value="Chromosome"/>
</dbReference>
<dbReference type="eggNOG" id="COG0863">
    <property type="taxonomic scope" value="Bacteria"/>
</dbReference>
<gene>
    <name evidence="5" type="ordered locus">AciX8_0028</name>
</gene>